<evidence type="ECO:0000313" key="2">
    <source>
        <dbReference type="Proteomes" id="UP000069272"/>
    </source>
</evidence>
<reference evidence="1 2" key="1">
    <citation type="journal article" date="2017" name="G3 (Bethesda)">
        <title>The Physical Genome Mapping of Anopheles albimanus Corrected Scaffold Misassemblies and Identified Interarm Rearrangements in Genus Anopheles.</title>
        <authorList>
            <person name="Artemov G.N."/>
            <person name="Peery A.N."/>
            <person name="Jiang X."/>
            <person name="Tu Z."/>
            <person name="Stegniy V.N."/>
            <person name="Sharakhova M.V."/>
            <person name="Sharakhov I.V."/>
        </authorList>
    </citation>
    <scope>NUCLEOTIDE SEQUENCE [LARGE SCALE GENOMIC DNA]</scope>
    <source>
        <strain evidence="1 2">ALBI9_A</strain>
    </source>
</reference>
<dbReference type="AlphaFoldDB" id="A0A182FWV8"/>
<evidence type="ECO:0000313" key="1">
    <source>
        <dbReference type="EnsemblMetazoa" id="AALB014144-PA"/>
    </source>
</evidence>
<proteinExistence type="predicted"/>
<accession>A0A182FWV8</accession>
<dbReference type="Proteomes" id="UP000069272">
    <property type="component" value="Chromosome 3R"/>
</dbReference>
<protein>
    <submittedName>
        <fullName evidence="1">Uncharacterized protein</fullName>
    </submittedName>
</protein>
<name>A0A182FWV8_ANOAL</name>
<reference evidence="1" key="2">
    <citation type="submission" date="2022-08" db="UniProtKB">
        <authorList>
            <consortium name="EnsemblMetazoa"/>
        </authorList>
    </citation>
    <scope>IDENTIFICATION</scope>
    <source>
        <strain evidence="1">STECLA/ALBI9_A</strain>
    </source>
</reference>
<keyword evidence="2" id="KW-1185">Reference proteome</keyword>
<dbReference type="VEuPathDB" id="VectorBase:AALB014144"/>
<sequence length="34" mass="4071">MWYLKTLMKLCREAGRTSAFLRLLFCSSRSSLDW</sequence>
<organism evidence="1 2">
    <name type="scientific">Anopheles albimanus</name>
    <name type="common">New world malaria mosquito</name>
    <dbReference type="NCBI Taxonomy" id="7167"/>
    <lineage>
        <taxon>Eukaryota</taxon>
        <taxon>Metazoa</taxon>
        <taxon>Ecdysozoa</taxon>
        <taxon>Arthropoda</taxon>
        <taxon>Hexapoda</taxon>
        <taxon>Insecta</taxon>
        <taxon>Pterygota</taxon>
        <taxon>Neoptera</taxon>
        <taxon>Endopterygota</taxon>
        <taxon>Diptera</taxon>
        <taxon>Nematocera</taxon>
        <taxon>Culicoidea</taxon>
        <taxon>Culicidae</taxon>
        <taxon>Anophelinae</taxon>
        <taxon>Anopheles</taxon>
    </lineage>
</organism>
<dbReference type="EnsemblMetazoa" id="AALB014144-RA">
    <property type="protein sequence ID" value="AALB014144-PA"/>
    <property type="gene ID" value="AALB014144"/>
</dbReference>